<accession>A0A8J6E6Q6</accession>
<feature type="region of interest" description="Disordered" evidence="2">
    <location>
        <begin position="112"/>
        <end position="136"/>
    </location>
</feature>
<evidence type="ECO:0000256" key="2">
    <source>
        <dbReference type="SAM" id="MobiDB-lite"/>
    </source>
</evidence>
<evidence type="ECO:0000313" key="4">
    <source>
        <dbReference type="Proteomes" id="UP000717585"/>
    </source>
</evidence>
<name>A0A8J6E6Q6_9EUKA</name>
<organism evidence="3 4">
    <name type="scientific">Carpediemonas membranifera</name>
    <dbReference type="NCBI Taxonomy" id="201153"/>
    <lineage>
        <taxon>Eukaryota</taxon>
        <taxon>Metamonada</taxon>
        <taxon>Carpediemonas-like organisms</taxon>
        <taxon>Carpediemonas</taxon>
    </lineage>
</organism>
<evidence type="ECO:0000313" key="3">
    <source>
        <dbReference type="EMBL" id="KAG9397372.1"/>
    </source>
</evidence>
<proteinExistence type="predicted"/>
<dbReference type="EMBL" id="JAHDYR010000002">
    <property type="protein sequence ID" value="KAG9397372.1"/>
    <property type="molecule type" value="Genomic_DNA"/>
</dbReference>
<gene>
    <name evidence="3" type="ORF">J8273_0857</name>
</gene>
<reference evidence="3" key="1">
    <citation type="submission" date="2021-05" db="EMBL/GenBank/DDBJ databases">
        <title>A free-living protist that lacks canonical eukaryotic 1 DNA replication and segregation systems.</title>
        <authorList>
            <person name="Salas-Leiva D.E."/>
            <person name="Tromer E.C."/>
            <person name="Curtis B.A."/>
            <person name="Jerlstrom-Hultqvist J."/>
            <person name="Kolisko M."/>
            <person name="Yi Z."/>
            <person name="Salas-Leiva J.S."/>
            <person name="Gallot-Lavallee L."/>
            <person name="Kops G.J.P.L."/>
            <person name="Archibald J.M."/>
            <person name="Simpson A.G.B."/>
            <person name="Roger A.J."/>
        </authorList>
    </citation>
    <scope>NUCLEOTIDE SEQUENCE</scope>
    <source>
        <strain evidence="3">BICM</strain>
    </source>
</reference>
<sequence>MEETFIQGDTSQYSLSTLDESMVGNETMLMGDETMTYTLTDPISKPSLYTNPLPQDEDINSALAMSIDKRTGGSGAKLKAKELFDEFRTMDTSIPELASLDQLNEWMTATKNGPKSALRGASTPSLTPPGMNNTTRDFYRREFGEKVLREERKKLAADVAELIEKFNCEPQPTSNRRRAPKAVRDPANREWASNRAAFLKKIQKAKTEADSKAESFYFELCGGLTSAMESQFSKEAKARYCQWFESLDKTVREKLGKESKGRYDEFKEDAEIDSDVDRTPWFVQQKLDEVQDLQSTRVAQDRELETRKAVALAHQHVEMNEGADRMKSVIDQLSTQLAADSKLSSDHNGQIEALEEGIKKIEAEIASKNEEIKKVSMLASIAEAKRAAQASSKGTPVDSSAWVWKETGAATMFMGIFRHDEAGLTLHPGLTEVEQESSPFPGLVRRPWCVGDSVRAYFRRLQAIVLESMEAPADPVEADQRFGHIFDHIMDVVSLANCPKASLKRSGAKFPRVAQVFLTETWPAADPTSLKISLQLTQPDEPAVLFVLSVPIADLLSSLRQREPEFVFSEDSLEAGQVPVRVLIGNPGLRRYAGTGQYSSLSELAAGLVRQQAGIMDEVVWVHEG</sequence>
<dbReference type="Proteomes" id="UP000717585">
    <property type="component" value="Unassembled WGS sequence"/>
</dbReference>
<evidence type="ECO:0000256" key="1">
    <source>
        <dbReference type="SAM" id="Coils"/>
    </source>
</evidence>
<comment type="caution">
    <text evidence="3">The sequence shown here is derived from an EMBL/GenBank/DDBJ whole genome shotgun (WGS) entry which is preliminary data.</text>
</comment>
<feature type="coiled-coil region" evidence="1">
    <location>
        <begin position="344"/>
        <end position="378"/>
    </location>
</feature>
<protein>
    <submittedName>
        <fullName evidence="3">Chromosome segregation protein</fullName>
    </submittedName>
</protein>
<keyword evidence="1" id="KW-0175">Coiled coil</keyword>
<keyword evidence="4" id="KW-1185">Reference proteome</keyword>
<feature type="compositionally biased region" description="Polar residues" evidence="2">
    <location>
        <begin position="122"/>
        <end position="136"/>
    </location>
</feature>
<dbReference type="AlphaFoldDB" id="A0A8J6E6Q6"/>